<dbReference type="InterPro" id="IPR009057">
    <property type="entry name" value="Homeodomain-like_sf"/>
</dbReference>
<gene>
    <name evidence="6" type="ORF">QRX50_24525</name>
</gene>
<keyword evidence="1" id="KW-0805">Transcription regulation</keyword>
<dbReference type="KEGG" id="acab:QRX50_24525"/>
<reference evidence="6 7" key="1">
    <citation type="submission" date="2023-06" db="EMBL/GenBank/DDBJ databases">
        <authorList>
            <person name="Oyuntsetseg B."/>
            <person name="Kim S.B."/>
        </authorList>
    </citation>
    <scope>NUCLEOTIDE SEQUENCE [LARGE SCALE GENOMIC DNA]</scope>
    <source>
        <strain evidence="6 7">2-15</strain>
    </source>
</reference>
<evidence type="ECO:0000256" key="3">
    <source>
        <dbReference type="ARBA" id="ARBA00023163"/>
    </source>
</evidence>
<accession>A0A9Y2MW94</accession>
<dbReference type="SUPFAM" id="SSF48498">
    <property type="entry name" value="Tetracyclin repressor-like, C-terminal domain"/>
    <property type="match status" value="1"/>
</dbReference>
<sequence>MDEPEGTTQKTRLTARGAATRSRIVAAAVDLIRVKGVAATTLDDVRAASSTSKSQLYHHFPDKKALVREVVATQGAQLIAGQEDQLRRLNSIRGLERWRDALIQRASLRDGAYGCAIGSLAAELADRDQEARSMLAKYFEIWEELLAEGLTRMRASGVLRRDADPEKLATFLVAALQGGYLLAQTAHSTDPMKLTLDMAIGHVRTFLAA</sequence>
<dbReference type="InterPro" id="IPR036271">
    <property type="entry name" value="Tet_transcr_reg_TetR-rel_C_sf"/>
</dbReference>
<dbReference type="Pfam" id="PF21993">
    <property type="entry name" value="TetR_C_13_2"/>
    <property type="match status" value="1"/>
</dbReference>
<dbReference type="AlphaFoldDB" id="A0A9Y2MW94"/>
<evidence type="ECO:0000313" key="6">
    <source>
        <dbReference type="EMBL" id="WIX83695.1"/>
    </source>
</evidence>
<dbReference type="PANTHER" id="PTHR47506">
    <property type="entry name" value="TRANSCRIPTIONAL REGULATORY PROTEIN"/>
    <property type="match status" value="1"/>
</dbReference>
<evidence type="ECO:0000259" key="5">
    <source>
        <dbReference type="PROSITE" id="PS50977"/>
    </source>
</evidence>
<dbReference type="RefSeq" id="WP_285974241.1">
    <property type="nucleotide sequence ID" value="NZ_CP127294.1"/>
</dbReference>
<dbReference type="PANTHER" id="PTHR47506:SF1">
    <property type="entry name" value="HTH-TYPE TRANSCRIPTIONAL REGULATOR YJDC"/>
    <property type="match status" value="1"/>
</dbReference>
<dbReference type="Gene3D" id="1.10.357.10">
    <property type="entry name" value="Tetracycline Repressor, domain 2"/>
    <property type="match status" value="1"/>
</dbReference>
<dbReference type="GO" id="GO:0003677">
    <property type="term" value="F:DNA binding"/>
    <property type="evidence" value="ECO:0007669"/>
    <property type="project" value="UniProtKB-UniRule"/>
</dbReference>
<dbReference type="PROSITE" id="PS50977">
    <property type="entry name" value="HTH_TETR_2"/>
    <property type="match status" value="1"/>
</dbReference>
<proteinExistence type="predicted"/>
<dbReference type="Pfam" id="PF00440">
    <property type="entry name" value="TetR_N"/>
    <property type="match status" value="1"/>
</dbReference>
<dbReference type="PRINTS" id="PR00455">
    <property type="entry name" value="HTHTETR"/>
</dbReference>
<dbReference type="SUPFAM" id="SSF46689">
    <property type="entry name" value="Homeodomain-like"/>
    <property type="match status" value="1"/>
</dbReference>
<feature type="DNA-binding region" description="H-T-H motif" evidence="4">
    <location>
        <begin position="41"/>
        <end position="60"/>
    </location>
</feature>
<dbReference type="EMBL" id="CP127294">
    <property type="protein sequence ID" value="WIX83695.1"/>
    <property type="molecule type" value="Genomic_DNA"/>
</dbReference>
<keyword evidence="2 4" id="KW-0238">DNA-binding</keyword>
<dbReference type="InterPro" id="IPR001647">
    <property type="entry name" value="HTH_TetR"/>
</dbReference>
<keyword evidence="7" id="KW-1185">Reference proteome</keyword>
<protein>
    <submittedName>
        <fullName evidence="6">TetR family transcriptional regulator C-terminal domain-containing protein</fullName>
    </submittedName>
</protein>
<evidence type="ECO:0000256" key="1">
    <source>
        <dbReference type="ARBA" id="ARBA00023015"/>
    </source>
</evidence>
<dbReference type="InterPro" id="IPR054156">
    <property type="entry name" value="YxaF_TetR_C"/>
</dbReference>
<keyword evidence="3" id="KW-0804">Transcription</keyword>
<dbReference type="Proteomes" id="UP001236014">
    <property type="component" value="Chromosome"/>
</dbReference>
<organism evidence="6 7">
    <name type="scientific">Amycolatopsis carbonis</name>
    <dbReference type="NCBI Taxonomy" id="715471"/>
    <lineage>
        <taxon>Bacteria</taxon>
        <taxon>Bacillati</taxon>
        <taxon>Actinomycetota</taxon>
        <taxon>Actinomycetes</taxon>
        <taxon>Pseudonocardiales</taxon>
        <taxon>Pseudonocardiaceae</taxon>
        <taxon>Amycolatopsis</taxon>
    </lineage>
</organism>
<evidence type="ECO:0000256" key="2">
    <source>
        <dbReference type="ARBA" id="ARBA00023125"/>
    </source>
</evidence>
<feature type="domain" description="HTH tetR-type" evidence="5">
    <location>
        <begin position="18"/>
        <end position="78"/>
    </location>
</feature>
<evidence type="ECO:0000313" key="7">
    <source>
        <dbReference type="Proteomes" id="UP001236014"/>
    </source>
</evidence>
<name>A0A9Y2MW94_9PSEU</name>
<evidence type="ECO:0000256" key="4">
    <source>
        <dbReference type="PROSITE-ProRule" id="PRU00335"/>
    </source>
</evidence>